<dbReference type="HOGENOM" id="CLU_370277_0_0_1"/>
<keyword evidence="2" id="KW-1133">Transmembrane helix</keyword>
<sequence>MKTVKSHSSFVFWLTATVMRVASTEFTSPVQIITGNSFFQASVASVEFSNGTLYQFRNETIKSWSANTQEQDIGIRLPIPDSGIDLRVALHAWAAEELSISQHPHTTRTTTYTNLYTSSVPYTDGNVSLVSLTLFTGNCGNTHDASPSGFSYTDPNPGHPTIRVPIGFNAFACERVEYELTSTNNLGGAVLTFSSENIVLAAFLPTSHNPVVAYNPCRSANDDSICVIRGGSVRCIQEDFLSAPLPAGEPRGHVRSRKAKRLVRGRRSISPKKENSAAPPSLSRFLQARPTNLKRSGIRWSGKHLFLQATHNKFEYDIDRAAMFMGNSDGGAVRVDSGVNGDAMQAYWMEHRSRREAAFDVTRSENSTNANSTSWTMRNLKVYDRDQQWLYLSKDLDSTTTIEVPPSYQAFSCEIVDFTVTSAANASETASWVFHNFVFGAFLADDYDACQITLYNPCSVAGQVCYTKDGTVQCLDNSLGAYSAGVQENIACTESSSKPDVGKSSLEFQGDAAYLQTRAARIDLHGLLNAYSFAVEDNDSLLLNTSGNVGNQLAASWLENDKQRSIVFAFENGQELVAAESTTNIDFRWRLNEVKIADEAGRFQSRILKTSDFKVPPGFDLFYCDFVEFLISDGADREAYIYAEEFFLGAYLGLRYDVCTLRVHNPCAPGQTCRATDGRIKCLNDAMVATGRYAGNQKRICRQNNESKDTTRPDPSNYPTEIPSSACVLRASWSFFFAFLLTGYLIIACLAV</sequence>
<evidence type="ECO:0000313" key="4">
    <source>
        <dbReference type="EMBL" id="ACI65618.1"/>
    </source>
</evidence>
<proteinExistence type="predicted"/>
<dbReference type="Proteomes" id="UP000000759">
    <property type="component" value="Chromosome 3"/>
</dbReference>
<dbReference type="AlphaFoldDB" id="B5Y596"/>
<dbReference type="RefSeq" id="XP_002186148.1">
    <property type="nucleotide sequence ID" value="XM_002186112.1"/>
</dbReference>
<evidence type="ECO:0000256" key="3">
    <source>
        <dbReference type="SAM" id="SignalP"/>
    </source>
</evidence>
<keyword evidence="3" id="KW-0732">Signal</keyword>
<feature type="compositionally biased region" description="Basic residues" evidence="1">
    <location>
        <begin position="253"/>
        <end position="270"/>
    </location>
</feature>
<feature type="region of interest" description="Disordered" evidence="1">
    <location>
        <begin position="247"/>
        <end position="286"/>
    </location>
</feature>
<dbReference type="GeneID" id="7204242"/>
<reference evidence="5" key="2">
    <citation type="submission" date="2008-08" db="EMBL/GenBank/DDBJ databases">
        <authorList>
            <consortium name="Diatom Consortium"/>
            <person name="Grigoriev I."/>
            <person name="Grimwood J."/>
            <person name="Kuo A."/>
            <person name="Otillar R.P."/>
            <person name="Salamov A."/>
            <person name="Detter J.C."/>
            <person name="Lindquist E."/>
            <person name="Shapiro H."/>
            <person name="Lucas S."/>
            <person name="Glavina del Rio T."/>
            <person name="Pitluck S."/>
            <person name="Rokhsar D."/>
            <person name="Bowler C."/>
        </authorList>
    </citation>
    <scope>GENOME REANNOTATION</scope>
    <source>
        <strain evidence="5">CCAP 1055/1</strain>
    </source>
</reference>
<feature type="chain" id="PRO_5002841173" evidence="3">
    <location>
        <begin position="24"/>
        <end position="752"/>
    </location>
</feature>
<protein>
    <submittedName>
        <fullName evidence="4">Uncharacterized protein</fullName>
    </submittedName>
</protein>
<keyword evidence="2" id="KW-0812">Transmembrane</keyword>
<evidence type="ECO:0000256" key="1">
    <source>
        <dbReference type="SAM" id="MobiDB-lite"/>
    </source>
</evidence>
<dbReference type="InParanoid" id="B5Y596"/>
<feature type="transmembrane region" description="Helical" evidence="2">
    <location>
        <begin position="733"/>
        <end position="751"/>
    </location>
</feature>
<evidence type="ECO:0000256" key="2">
    <source>
        <dbReference type="SAM" id="Phobius"/>
    </source>
</evidence>
<dbReference type="EMBL" id="CP001142">
    <property type="protein sequence ID" value="ACI65618.1"/>
    <property type="molecule type" value="Genomic_DNA"/>
</dbReference>
<gene>
    <name evidence="4" type="ORF">PHATR_44073</name>
</gene>
<evidence type="ECO:0000313" key="5">
    <source>
        <dbReference type="Proteomes" id="UP000000759"/>
    </source>
</evidence>
<feature type="signal peptide" evidence="3">
    <location>
        <begin position="1"/>
        <end position="23"/>
    </location>
</feature>
<accession>B5Y596</accession>
<dbReference type="PaxDb" id="2850-Phatr44073"/>
<name>B5Y596_PHATC</name>
<keyword evidence="2" id="KW-0472">Membrane</keyword>
<dbReference type="KEGG" id="pti:PHATR_44073"/>
<keyword evidence="5" id="KW-1185">Reference proteome</keyword>
<reference evidence="4 5" key="1">
    <citation type="journal article" date="2008" name="Nature">
        <title>The Phaeodactylum genome reveals the evolutionary history of diatom genomes.</title>
        <authorList>
            <person name="Bowler C."/>
            <person name="Allen A.E."/>
            <person name="Badger J.H."/>
            <person name="Grimwood J."/>
            <person name="Jabbari K."/>
            <person name="Kuo A."/>
            <person name="Maheswari U."/>
            <person name="Martens C."/>
            <person name="Maumus F."/>
            <person name="Otillar R.P."/>
            <person name="Rayko E."/>
            <person name="Salamov A."/>
            <person name="Vandepoele K."/>
            <person name="Beszteri B."/>
            <person name="Gruber A."/>
            <person name="Heijde M."/>
            <person name="Katinka M."/>
            <person name="Mock T."/>
            <person name="Valentin K."/>
            <person name="Verret F."/>
            <person name="Berges J.A."/>
            <person name="Brownlee C."/>
            <person name="Cadoret J.P."/>
            <person name="Chiovitti A."/>
            <person name="Choi C.J."/>
            <person name="Coesel S."/>
            <person name="De Martino A."/>
            <person name="Detter J.C."/>
            <person name="Durkin C."/>
            <person name="Falciatore A."/>
            <person name="Fournet J."/>
            <person name="Haruta M."/>
            <person name="Huysman M.J."/>
            <person name="Jenkins B.D."/>
            <person name="Jiroutova K."/>
            <person name="Jorgensen R.E."/>
            <person name="Joubert Y."/>
            <person name="Kaplan A."/>
            <person name="Kroger N."/>
            <person name="Kroth P.G."/>
            <person name="La Roche J."/>
            <person name="Lindquist E."/>
            <person name="Lommer M."/>
            <person name="Martin-Jezequel V."/>
            <person name="Lopez P.J."/>
            <person name="Lucas S."/>
            <person name="Mangogna M."/>
            <person name="McGinnis K."/>
            <person name="Medlin L.K."/>
            <person name="Montsant A."/>
            <person name="Oudot-Le Secq M.P."/>
            <person name="Napoli C."/>
            <person name="Obornik M."/>
            <person name="Parker M.S."/>
            <person name="Petit J.L."/>
            <person name="Porcel B.M."/>
            <person name="Poulsen N."/>
            <person name="Robison M."/>
            <person name="Rychlewski L."/>
            <person name="Rynearson T.A."/>
            <person name="Schmutz J."/>
            <person name="Shapiro H."/>
            <person name="Siaut M."/>
            <person name="Stanley M."/>
            <person name="Sussman M.R."/>
            <person name="Taylor A.R."/>
            <person name="Vardi A."/>
            <person name="von Dassow P."/>
            <person name="Vyverman W."/>
            <person name="Willis A."/>
            <person name="Wyrwicz L.S."/>
            <person name="Rokhsar D.S."/>
            <person name="Weissenbach J."/>
            <person name="Armbrust E.V."/>
            <person name="Green B.R."/>
            <person name="Van de Peer Y."/>
            <person name="Grigoriev I.V."/>
        </authorList>
    </citation>
    <scope>NUCLEOTIDE SEQUENCE [LARGE SCALE GENOMIC DNA]</scope>
    <source>
        <strain evidence="4 5">CCAP 1055/1</strain>
    </source>
</reference>
<organism evidence="4 5">
    <name type="scientific">Phaeodactylum tricornutum (strain CCAP 1055/1)</name>
    <dbReference type="NCBI Taxonomy" id="556484"/>
    <lineage>
        <taxon>Eukaryota</taxon>
        <taxon>Sar</taxon>
        <taxon>Stramenopiles</taxon>
        <taxon>Ochrophyta</taxon>
        <taxon>Bacillariophyta</taxon>
        <taxon>Bacillariophyceae</taxon>
        <taxon>Bacillariophycidae</taxon>
        <taxon>Naviculales</taxon>
        <taxon>Phaeodactylaceae</taxon>
        <taxon>Phaeodactylum</taxon>
    </lineage>
</organism>